<sequence>MLSSTPVGVLSWFLVETKIWSVVRALTKQPLFNIMLLPPPATFLKPWGGYKLNACGVSLATRCVFAIEAISMDQIIMPLLAGQIHQQGQHGLQRFRMIASGVTVRGYLVIPQLQSGGQRV</sequence>
<protein>
    <submittedName>
        <fullName evidence="1">Uncharacterized protein</fullName>
    </submittedName>
</protein>
<name>A0ACB7P3R6_9PEZI</name>
<dbReference type="EMBL" id="JAGIZQ010000006">
    <property type="protein sequence ID" value="KAH6623286.1"/>
    <property type="molecule type" value="Genomic_DNA"/>
</dbReference>
<comment type="caution">
    <text evidence="1">The sequence shown here is derived from an EMBL/GenBank/DDBJ whole genome shotgun (WGS) entry which is preliminary data.</text>
</comment>
<evidence type="ECO:0000313" key="1">
    <source>
        <dbReference type="EMBL" id="KAH6623286.1"/>
    </source>
</evidence>
<gene>
    <name evidence="1" type="ORF">F5144DRAFT_582890</name>
</gene>
<keyword evidence="2" id="KW-1185">Reference proteome</keyword>
<organism evidence="1 2">
    <name type="scientific">Chaetomium tenue</name>
    <dbReference type="NCBI Taxonomy" id="1854479"/>
    <lineage>
        <taxon>Eukaryota</taxon>
        <taxon>Fungi</taxon>
        <taxon>Dikarya</taxon>
        <taxon>Ascomycota</taxon>
        <taxon>Pezizomycotina</taxon>
        <taxon>Sordariomycetes</taxon>
        <taxon>Sordariomycetidae</taxon>
        <taxon>Sordariales</taxon>
        <taxon>Chaetomiaceae</taxon>
        <taxon>Chaetomium</taxon>
    </lineage>
</organism>
<accession>A0ACB7P3R6</accession>
<reference evidence="1 2" key="1">
    <citation type="journal article" date="2021" name="Nat. Commun.">
        <title>Genetic determinants of endophytism in the Arabidopsis root mycobiome.</title>
        <authorList>
            <person name="Mesny F."/>
            <person name="Miyauchi S."/>
            <person name="Thiergart T."/>
            <person name="Pickel B."/>
            <person name="Atanasova L."/>
            <person name="Karlsson M."/>
            <person name="Huettel B."/>
            <person name="Barry K.W."/>
            <person name="Haridas S."/>
            <person name="Chen C."/>
            <person name="Bauer D."/>
            <person name="Andreopoulos W."/>
            <person name="Pangilinan J."/>
            <person name="LaButti K."/>
            <person name="Riley R."/>
            <person name="Lipzen A."/>
            <person name="Clum A."/>
            <person name="Drula E."/>
            <person name="Henrissat B."/>
            <person name="Kohler A."/>
            <person name="Grigoriev I.V."/>
            <person name="Martin F.M."/>
            <person name="Hacquard S."/>
        </authorList>
    </citation>
    <scope>NUCLEOTIDE SEQUENCE [LARGE SCALE GENOMIC DNA]</scope>
    <source>
        <strain evidence="1 2">MPI-SDFR-AT-0079</strain>
    </source>
</reference>
<evidence type="ECO:0000313" key="2">
    <source>
        <dbReference type="Proteomes" id="UP000724584"/>
    </source>
</evidence>
<proteinExistence type="predicted"/>
<dbReference type="Proteomes" id="UP000724584">
    <property type="component" value="Unassembled WGS sequence"/>
</dbReference>